<dbReference type="NCBIfam" id="TIGR00275">
    <property type="entry name" value="aminoacetone oxidase family FAD-binding enzyme"/>
    <property type="match status" value="1"/>
</dbReference>
<sequence length="401" mass="42102">MKARVVGGGPAGLMAADVLSQAGWAVDLYDAMPSVGRKFLLAGRGGLNLTHSEPYDRFVARFGARAPALQAALDAFTPDDLRAWAADLGVDTFVGSSGRVFPTDLKAAPLLRAWLRRLHAQGVHFHSRHRWLGWDEDGALRFATPAGEARVPAAPTLLALGGASWARLGSDGAWVPVLQAAGAELAPLQPSNCGFAVEGGWSAFLRERFAGQPVKPVSLTFEGRTQQGEFVLTDDGVEGSLVYAFSAALRDAIARDGQATLHLDLLPQHPLDKVREILNRGLGAKSLASFLKSQFKLSGLKPALLHEVLGASKDPAALAATLKALPLTLVATRPIDEAISTAGGVRFEGLDAGYQLRAKPGVWVAGEMLDWEAPTGGYLLTACLATGRAAAQGILSAAVPG</sequence>
<dbReference type="Gene3D" id="3.50.50.60">
    <property type="entry name" value="FAD/NAD(P)-binding domain"/>
    <property type="match status" value="1"/>
</dbReference>
<dbReference type="PANTHER" id="PTHR42887:SF1">
    <property type="entry name" value="BLR3961 PROTEIN"/>
    <property type="match status" value="1"/>
</dbReference>
<dbReference type="InterPro" id="IPR036188">
    <property type="entry name" value="FAD/NAD-bd_sf"/>
</dbReference>
<dbReference type="RefSeq" id="WP_127681978.1">
    <property type="nucleotide sequence ID" value="NZ_SACM01000001.1"/>
</dbReference>
<dbReference type="Proteomes" id="UP000288587">
    <property type="component" value="Unassembled WGS sequence"/>
</dbReference>
<keyword evidence="2" id="KW-0285">Flavoprotein</keyword>
<evidence type="ECO:0000256" key="2">
    <source>
        <dbReference type="ARBA" id="ARBA00022630"/>
    </source>
</evidence>
<feature type="domain" description="RsdA/BaiN/AoA(So)-like insert" evidence="5">
    <location>
        <begin position="189"/>
        <end position="340"/>
    </location>
</feature>
<dbReference type="Pfam" id="PF03486">
    <property type="entry name" value="HI0933_like"/>
    <property type="match status" value="1"/>
</dbReference>
<proteinExistence type="predicted"/>
<dbReference type="NCBIfam" id="TIGR03862">
    <property type="entry name" value="flavo_PP4765"/>
    <property type="match status" value="1"/>
</dbReference>
<dbReference type="OrthoDB" id="5288829at2"/>
<dbReference type="InterPro" id="IPR055178">
    <property type="entry name" value="RsdA/BaiN/AoA(So)-like_dom"/>
</dbReference>
<feature type="domain" description="RsdA/BaiN/AoA(So)-like Rossmann fold-like" evidence="4">
    <location>
        <begin position="4"/>
        <end position="392"/>
    </location>
</feature>
<evidence type="ECO:0000256" key="3">
    <source>
        <dbReference type="ARBA" id="ARBA00022827"/>
    </source>
</evidence>
<dbReference type="EMBL" id="SACM01000001">
    <property type="protein sequence ID" value="RVT88620.1"/>
    <property type="molecule type" value="Genomic_DNA"/>
</dbReference>
<comment type="caution">
    <text evidence="6">The sequence shown here is derived from an EMBL/GenBank/DDBJ whole genome shotgun (WGS) entry which is preliminary data.</text>
</comment>
<comment type="cofactor">
    <cofactor evidence="1">
        <name>FAD</name>
        <dbReference type="ChEBI" id="CHEBI:57692"/>
    </cofactor>
</comment>
<evidence type="ECO:0000259" key="5">
    <source>
        <dbReference type="Pfam" id="PF22780"/>
    </source>
</evidence>
<evidence type="ECO:0000313" key="7">
    <source>
        <dbReference type="Proteomes" id="UP000288587"/>
    </source>
</evidence>
<dbReference type="Pfam" id="PF22780">
    <property type="entry name" value="HI0933_like_1st"/>
    <property type="match status" value="1"/>
</dbReference>
<keyword evidence="3" id="KW-0274">FAD</keyword>
<organism evidence="6 7">
    <name type="scientific">Inhella crocodyli</name>
    <dbReference type="NCBI Taxonomy" id="2499851"/>
    <lineage>
        <taxon>Bacteria</taxon>
        <taxon>Pseudomonadati</taxon>
        <taxon>Pseudomonadota</taxon>
        <taxon>Betaproteobacteria</taxon>
        <taxon>Burkholderiales</taxon>
        <taxon>Sphaerotilaceae</taxon>
        <taxon>Inhella</taxon>
    </lineage>
</organism>
<dbReference type="SUPFAM" id="SSF51905">
    <property type="entry name" value="FAD/NAD(P)-binding domain"/>
    <property type="match status" value="1"/>
</dbReference>
<dbReference type="Gene3D" id="1.10.8.260">
    <property type="entry name" value="HI0933 insert domain-like"/>
    <property type="match status" value="1"/>
</dbReference>
<reference evidence="6 7" key="1">
    <citation type="submission" date="2019-01" db="EMBL/GenBank/DDBJ databases">
        <authorList>
            <person name="Chen W.-M."/>
        </authorList>
    </citation>
    <scope>NUCLEOTIDE SEQUENCE [LARGE SCALE GENOMIC DNA]</scope>
    <source>
        <strain evidence="6 7">CCP-18</strain>
    </source>
</reference>
<gene>
    <name evidence="6" type="ORF">EOD73_06535</name>
</gene>
<name>A0A3S2UYX3_9BURK</name>
<dbReference type="InterPro" id="IPR057661">
    <property type="entry name" value="RsdA/BaiN/AoA(So)_Rossmann"/>
</dbReference>
<dbReference type="AlphaFoldDB" id="A0A3S2UYX3"/>
<dbReference type="InterPro" id="IPR004792">
    <property type="entry name" value="BaiN-like"/>
</dbReference>
<keyword evidence="7" id="KW-1185">Reference proteome</keyword>
<accession>A0A3S2UYX3</accession>
<evidence type="ECO:0000256" key="1">
    <source>
        <dbReference type="ARBA" id="ARBA00001974"/>
    </source>
</evidence>
<dbReference type="Gene3D" id="2.40.30.10">
    <property type="entry name" value="Translation factors"/>
    <property type="match status" value="1"/>
</dbReference>
<dbReference type="InterPro" id="IPR022460">
    <property type="entry name" value="Flavoprotein_PP4765"/>
</dbReference>
<dbReference type="PANTHER" id="PTHR42887">
    <property type="entry name" value="OS12G0638800 PROTEIN"/>
    <property type="match status" value="1"/>
</dbReference>
<dbReference type="SUPFAM" id="SSF160996">
    <property type="entry name" value="HI0933 insert domain-like"/>
    <property type="match status" value="1"/>
</dbReference>
<evidence type="ECO:0000259" key="4">
    <source>
        <dbReference type="Pfam" id="PF03486"/>
    </source>
</evidence>
<dbReference type="PRINTS" id="PR00419">
    <property type="entry name" value="ADXRDTASE"/>
</dbReference>
<evidence type="ECO:0000313" key="6">
    <source>
        <dbReference type="EMBL" id="RVT88620.1"/>
    </source>
</evidence>
<protein>
    <submittedName>
        <fullName evidence="6">TIGR03862 family flavoprotein</fullName>
    </submittedName>
</protein>
<dbReference type="InterPro" id="IPR023166">
    <property type="entry name" value="BaiN-like_dom_sf"/>
</dbReference>